<evidence type="ECO:0000259" key="2">
    <source>
        <dbReference type="Pfam" id="PF07584"/>
    </source>
</evidence>
<evidence type="ECO:0000259" key="3">
    <source>
        <dbReference type="Pfam" id="PF07705"/>
    </source>
</evidence>
<dbReference type="PANTHER" id="PTHR37947:SF1">
    <property type="entry name" value="BLL2462 PROTEIN"/>
    <property type="match status" value="1"/>
</dbReference>
<feature type="transmembrane region" description="Helical" evidence="1">
    <location>
        <begin position="743"/>
        <end position="763"/>
    </location>
</feature>
<dbReference type="Pfam" id="PF07584">
    <property type="entry name" value="BatA"/>
    <property type="match status" value="1"/>
</dbReference>
<comment type="caution">
    <text evidence="5">The sequence shown here is derived from an EMBL/GenBank/DDBJ whole genome shotgun (WGS) entry which is preliminary data.</text>
</comment>
<dbReference type="PANTHER" id="PTHR37947">
    <property type="entry name" value="BLL2462 PROTEIN"/>
    <property type="match status" value="1"/>
</dbReference>
<dbReference type="Pfam" id="PF13519">
    <property type="entry name" value="VWA_2"/>
    <property type="match status" value="1"/>
</dbReference>
<dbReference type="Pfam" id="PF07705">
    <property type="entry name" value="CARDB"/>
    <property type="match status" value="1"/>
</dbReference>
<sequence length="1517" mass="166829">MNFLNPLLLLGALGISLPILAHLLNQQKVKKTEWAAMQFLNRNVRVRSSQIKLRDLLLLLLRCFALLLLVLAFARPAWENTAPSWIPGEPRAGVVIGIDASFSMDHGGEGTSRFDRAIEQVETISEQIQAGDPVSVILLGGEDKVLINNMAFNRERFTDIIQKAKPVPALLDLDRVPKRLKELVDDMEAPQKEVYFISDVQQRDWRRTSASFQQALGDLRNDASVFLIPVPGDPANLAVTELDLVSGMLRKGTTARYQATVKNCGSSPVANVEIQCRVEGVQIDSKIIPSIAAGASETVSLFVPFYNAGATRITAEISGDLLPTDNVRRVVAVVRDRVSVLCVDGSNGDAGRLIVSALLARNDGAQDEDYIVRAVPWLSLPTEPLEEVDVIILADVPEITPQQVEQLSRFVRQGNGLVWFAGKNVKAAVWNERTASGPNPLLPAKLGSPVDANTKLGAGQPLDPSMPDHSVCLPLLSLPEDLFSETRFLTRLSVEPTASSFPILSLAGSGAPILLEHSLGRGHVFQFTTSADTSWNNMALTPVFPMLMQQIVTYLSGREFEQPRVVGDSLSLTYVEQPDASNAVFDTPSGESITVPVREHRNQFVAMLEGATEAGFYETKVSVQAAGVPVAVNVDPSESTVTSLAAADLNANLEGLDITIINSGAELTSAIKSSRTGRSSWRQFMLAGIVLLLLESLLADRYAAANKRKISKQLCLNPFPKYKMSEPIPIINQVEQFFLARPLPTGTLVVIFAAIVLLSIYLYRRPWGLPMWLRASLVIVRVLVLALIVLTLLEPTRVVTETHTRVRSLPVLLDVSESMSMKDQRKSSEDLVDAATALGMVSLEEKAEADNAVMALDTKQRLAISSASRLDLGAAILSQSGRPVFESLSESLDLSYHAFGETSRLISDGKVVTSKDLAGLKADGSSTSIAASLEAAANAGGIPPAGIILLSDGIDNTSSQRSEAVLQDLGARGIPVYTVPLGLPNPDDVAIRNIVMQEVAFSGDSVPVRVHLESQGYEQRTARLSVLLNDRRVSSRVVRFEGGLQFEEVDFSVDIYEKGAAQIDVIIEPFEDEVSTVNNRVTRSIRVVNEKVNVLYIEGNARWEFRYLRAILKRDPRIDTTFIASNAGPEVARNSPEHIERFPSNREEAFKYDLVILGDVDASFFSDEEFGLLEELIRDRGASLLMLCGPMHSPGSYAGTPVQTMLPVRFDSEAGWDKVAESVYPVLTPEGRNSLVMTLENDMDLNDRIWSRMAPMDQLPPLLSAKPAATVLAMLSDSTSRDQGYPLVAWQRYGSGKCMTIASDRLWRLRYKTGDKYHWRVWSQCIQFMTLSRLMGEHKRIRLETDRSVYPVDGQCRVYAHVLDKEYEPISQPAFEVYVSNLAGGQAKQLISLRPDSTQPGLYEGYFTPSEAGRYRLEANENDKQISSTTEFQVSDIQQELLDTGMRSDHLQRIADLTGGSKLGVRELNKLTDLINGDPVTITLRSERPLWDNMLVVLLLVGLLGAEWILRRKNDLP</sequence>
<dbReference type="InterPro" id="IPR002035">
    <property type="entry name" value="VWF_A"/>
</dbReference>
<dbReference type="InterPro" id="IPR011635">
    <property type="entry name" value="CARDB"/>
</dbReference>
<dbReference type="InterPro" id="IPR013783">
    <property type="entry name" value="Ig-like_fold"/>
</dbReference>
<dbReference type="SUPFAM" id="SSF53300">
    <property type="entry name" value="vWA-like"/>
    <property type="match status" value="2"/>
</dbReference>
<gene>
    <name evidence="5" type="ORF">BSZ32_13725</name>
</gene>
<keyword evidence="1" id="KW-1133">Transmembrane helix</keyword>
<feature type="domain" description="CARDB" evidence="3">
    <location>
        <begin position="242"/>
        <end position="317"/>
    </location>
</feature>
<evidence type="ECO:0000256" key="1">
    <source>
        <dbReference type="SAM" id="Phobius"/>
    </source>
</evidence>
<organism evidence="5 6">
    <name type="scientific">Rubritalea profundi</name>
    <dbReference type="NCBI Taxonomy" id="1658618"/>
    <lineage>
        <taxon>Bacteria</taxon>
        <taxon>Pseudomonadati</taxon>
        <taxon>Verrucomicrobiota</taxon>
        <taxon>Verrucomicrobiia</taxon>
        <taxon>Verrucomicrobiales</taxon>
        <taxon>Rubritaleaceae</taxon>
        <taxon>Rubritalea</taxon>
    </lineage>
</organism>
<dbReference type="InterPro" id="IPR029062">
    <property type="entry name" value="Class_I_gatase-like"/>
</dbReference>
<dbReference type="Gene3D" id="2.60.40.10">
    <property type="entry name" value="Immunoglobulins"/>
    <property type="match status" value="1"/>
</dbReference>
<dbReference type="SUPFAM" id="SSF52317">
    <property type="entry name" value="Class I glutamine amidotransferase-like"/>
    <property type="match status" value="2"/>
</dbReference>
<dbReference type="Gene3D" id="3.40.50.410">
    <property type="entry name" value="von Willebrand factor, type A domain"/>
    <property type="match status" value="2"/>
</dbReference>
<evidence type="ECO:0008006" key="7">
    <source>
        <dbReference type="Google" id="ProtNLM"/>
    </source>
</evidence>
<dbReference type="Gene3D" id="3.40.50.880">
    <property type="match status" value="2"/>
</dbReference>
<dbReference type="NCBIfam" id="TIGR02226">
    <property type="entry name" value="two_anch"/>
    <property type="match status" value="1"/>
</dbReference>
<proteinExistence type="predicted"/>
<keyword evidence="6" id="KW-1185">Reference proteome</keyword>
<feature type="transmembrane region" description="Helical" evidence="1">
    <location>
        <begin position="56"/>
        <end position="74"/>
    </location>
</feature>
<dbReference type="OrthoDB" id="198275at2"/>
<feature type="transmembrane region" description="Helical" evidence="1">
    <location>
        <begin position="775"/>
        <end position="793"/>
    </location>
</feature>
<dbReference type="Proteomes" id="UP000239907">
    <property type="component" value="Unassembled WGS sequence"/>
</dbReference>
<dbReference type="InterPro" id="IPR036465">
    <property type="entry name" value="vWFA_dom_sf"/>
</dbReference>
<keyword evidence="1" id="KW-0812">Transmembrane</keyword>
<dbReference type="InterPro" id="IPR024163">
    <property type="entry name" value="Aerotolerance_reg_N"/>
</dbReference>
<evidence type="ECO:0000259" key="4">
    <source>
        <dbReference type="Pfam" id="PF13519"/>
    </source>
</evidence>
<feature type="domain" description="Aerotolerance regulator N-terminal" evidence="2">
    <location>
        <begin position="1"/>
        <end position="76"/>
    </location>
</feature>
<accession>A0A2S7U541</accession>
<feature type="domain" description="VWFA" evidence="4">
    <location>
        <begin position="94"/>
        <end position="199"/>
    </location>
</feature>
<reference evidence="5 6" key="1">
    <citation type="submission" date="2016-12" db="EMBL/GenBank/DDBJ databases">
        <title>Study of bacterial adaptation to deep sea.</title>
        <authorList>
            <person name="Song J."/>
            <person name="Yoshizawa S."/>
            <person name="Kogure K."/>
        </authorList>
    </citation>
    <scope>NUCLEOTIDE SEQUENCE [LARGE SCALE GENOMIC DNA]</scope>
    <source>
        <strain evidence="5 6">SAORIC-165</strain>
    </source>
</reference>
<evidence type="ECO:0000313" key="5">
    <source>
        <dbReference type="EMBL" id="PQJ29442.1"/>
    </source>
</evidence>
<dbReference type="InterPro" id="IPR011933">
    <property type="entry name" value="Double_TM_dom"/>
</dbReference>
<protein>
    <recommendedName>
        <fullName evidence="7">VWFA domain-containing protein</fullName>
    </recommendedName>
</protein>
<keyword evidence="1" id="KW-0472">Membrane</keyword>
<dbReference type="RefSeq" id="WP_105043941.1">
    <property type="nucleotide sequence ID" value="NZ_MQWA01000001.1"/>
</dbReference>
<dbReference type="EMBL" id="MQWA01000001">
    <property type="protein sequence ID" value="PQJ29442.1"/>
    <property type="molecule type" value="Genomic_DNA"/>
</dbReference>
<evidence type="ECO:0000313" key="6">
    <source>
        <dbReference type="Proteomes" id="UP000239907"/>
    </source>
</evidence>
<name>A0A2S7U541_9BACT</name>